<evidence type="ECO:0000256" key="1">
    <source>
        <dbReference type="ARBA" id="ARBA00023015"/>
    </source>
</evidence>
<dbReference type="Pfam" id="PF02311">
    <property type="entry name" value="AraC_binding"/>
    <property type="match status" value="1"/>
</dbReference>
<keyword evidence="3" id="KW-0804">Transcription</keyword>
<dbReference type="GO" id="GO:0003700">
    <property type="term" value="F:DNA-binding transcription factor activity"/>
    <property type="evidence" value="ECO:0007669"/>
    <property type="project" value="InterPro"/>
</dbReference>
<dbReference type="GO" id="GO:0043565">
    <property type="term" value="F:sequence-specific DNA binding"/>
    <property type="evidence" value="ECO:0007669"/>
    <property type="project" value="InterPro"/>
</dbReference>
<keyword evidence="1" id="KW-0805">Transcription regulation</keyword>
<dbReference type="PROSITE" id="PS01124">
    <property type="entry name" value="HTH_ARAC_FAMILY_2"/>
    <property type="match status" value="1"/>
</dbReference>
<dbReference type="InterPro" id="IPR003313">
    <property type="entry name" value="AraC-bd"/>
</dbReference>
<protein>
    <submittedName>
        <fullName evidence="5">AraC family transcriptional regulator</fullName>
    </submittedName>
</protein>
<dbReference type="InterPro" id="IPR014710">
    <property type="entry name" value="RmlC-like_jellyroll"/>
</dbReference>
<dbReference type="InterPro" id="IPR018060">
    <property type="entry name" value="HTH_AraC"/>
</dbReference>
<dbReference type="SUPFAM" id="SSF51215">
    <property type="entry name" value="Regulatory protein AraC"/>
    <property type="match status" value="1"/>
</dbReference>
<dbReference type="SMART" id="SM00342">
    <property type="entry name" value="HTH_ARAC"/>
    <property type="match status" value="1"/>
</dbReference>
<feature type="domain" description="HTH araC/xylS-type" evidence="4">
    <location>
        <begin position="149"/>
        <end position="247"/>
    </location>
</feature>
<dbReference type="Pfam" id="PF12833">
    <property type="entry name" value="HTH_18"/>
    <property type="match status" value="1"/>
</dbReference>
<sequence>MNGQFSFLLQTTREQHACIAPHQHQCYELVYYREGLGTTRVGDVTYQFHDSTFTVIKPHTRHDERHEFDTNVICIGFQMNAGTYALREGLYLDQLDSPILPLLQAMRMEMQHKRSYYAAKLNHLVGELIIELLRYDTFSSTNPTIDKLIYAKNYIDENVSHPISVETLAELVGYSYDRFRHLFKETYGLSPMNYVMSKRFEIAKRLLLQTNLSISAVGGESGFANDAQFCSLFKKEMGMTPRHFRLSGES</sequence>
<evidence type="ECO:0000256" key="3">
    <source>
        <dbReference type="ARBA" id="ARBA00023163"/>
    </source>
</evidence>
<dbReference type="EMBL" id="CP130319">
    <property type="protein sequence ID" value="WNR42739.1"/>
    <property type="molecule type" value="Genomic_DNA"/>
</dbReference>
<evidence type="ECO:0000256" key="2">
    <source>
        <dbReference type="ARBA" id="ARBA00023125"/>
    </source>
</evidence>
<keyword evidence="6" id="KW-1185">Reference proteome</keyword>
<reference evidence="5" key="1">
    <citation type="submission" date="2022-02" db="EMBL/GenBank/DDBJ databases">
        <title>Paenibacillus sp. MBLB1832 Whole Genome Shotgun Sequencing.</title>
        <authorList>
            <person name="Hwang C.Y."/>
            <person name="Cho E.-S."/>
            <person name="Seo M.-J."/>
        </authorList>
    </citation>
    <scope>NUCLEOTIDE SEQUENCE</scope>
    <source>
        <strain evidence="5">MBLB1832</strain>
    </source>
</reference>
<proteinExistence type="predicted"/>
<dbReference type="RefSeq" id="WP_314796441.1">
    <property type="nucleotide sequence ID" value="NZ_CP130319.1"/>
</dbReference>
<dbReference type="Gene3D" id="2.60.120.10">
    <property type="entry name" value="Jelly Rolls"/>
    <property type="match status" value="1"/>
</dbReference>
<gene>
    <name evidence="5" type="ORF">MJB10_16615</name>
</gene>
<accession>A0AA96RIY5</accession>
<dbReference type="KEGG" id="proo:MJB10_16615"/>
<dbReference type="PANTHER" id="PTHR43280:SF2">
    <property type="entry name" value="HTH-TYPE TRANSCRIPTIONAL REGULATOR EXSA"/>
    <property type="match status" value="1"/>
</dbReference>
<dbReference type="Proteomes" id="UP001304650">
    <property type="component" value="Chromosome"/>
</dbReference>
<dbReference type="SUPFAM" id="SSF46689">
    <property type="entry name" value="Homeodomain-like"/>
    <property type="match status" value="2"/>
</dbReference>
<evidence type="ECO:0000313" key="6">
    <source>
        <dbReference type="Proteomes" id="UP001304650"/>
    </source>
</evidence>
<name>A0AA96RIY5_9BACL</name>
<dbReference type="InterPro" id="IPR037923">
    <property type="entry name" value="HTH-like"/>
</dbReference>
<dbReference type="AlphaFoldDB" id="A0AA96RIY5"/>
<evidence type="ECO:0000259" key="4">
    <source>
        <dbReference type="PROSITE" id="PS01124"/>
    </source>
</evidence>
<dbReference type="Gene3D" id="1.10.10.60">
    <property type="entry name" value="Homeodomain-like"/>
    <property type="match status" value="2"/>
</dbReference>
<organism evidence="5 6">
    <name type="scientific">Paenibacillus roseopurpureus</name>
    <dbReference type="NCBI Taxonomy" id="2918901"/>
    <lineage>
        <taxon>Bacteria</taxon>
        <taxon>Bacillati</taxon>
        <taxon>Bacillota</taxon>
        <taxon>Bacilli</taxon>
        <taxon>Bacillales</taxon>
        <taxon>Paenibacillaceae</taxon>
        <taxon>Paenibacillus</taxon>
    </lineage>
</organism>
<keyword evidence="2" id="KW-0238">DNA-binding</keyword>
<dbReference type="PANTHER" id="PTHR43280">
    <property type="entry name" value="ARAC-FAMILY TRANSCRIPTIONAL REGULATOR"/>
    <property type="match status" value="1"/>
</dbReference>
<evidence type="ECO:0000313" key="5">
    <source>
        <dbReference type="EMBL" id="WNR42739.1"/>
    </source>
</evidence>
<dbReference type="InterPro" id="IPR009057">
    <property type="entry name" value="Homeodomain-like_sf"/>
</dbReference>